<dbReference type="Proteomes" id="UP000519897">
    <property type="component" value="Unassembled WGS sequence"/>
</dbReference>
<accession>A0A7W6LJ04</accession>
<protein>
    <submittedName>
        <fullName evidence="1">2'-5' RNA ligase</fullName>
    </submittedName>
</protein>
<dbReference type="GO" id="GO:0004113">
    <property type="term" value="F:2',3'-cyclic-nucleotide 3'-phosphodiesterase activity"/>
    <property type="evidence" value="ECO:0007669"/>
    <property type="project" value="TreeGrafter"/>
</dbReference>
<reference evidence="1 2" key="1">
    <citation type="submission" date="2020-08" db="EMBL/GenBank/DDBJ databases">
        <title>Genomic Encyclopedia of Type Strains, Phase IV (KMG-IV): sequencing the most valuable type-strain genomes for metagenomic binning, comparative biology and taxonomic classification.</title>
        <authorList>
            <person name="Goeker M."/>
        </authorList>
    </citation>
    <scope>NUCLEOTIDE SEQUENCE [LARGE SCALE GENOMIC DNA]</scope>
    <source>
        <strain evidence="1 2">DSM 29514</strain>
    </source>
</reference>
<dbReference type="PANTHER" id="PTHR28141">
    <property type="entry name" value="2',3'-CYCLIC-NUCLEOTIDE 3'-PHOSPHODIESTERASE"/>
    <property type="match status" value="1"/>
</dbReference>
<dbReference type="Pfam" id="PF07823">
    <property type="entry name" value="CPDase"/>
    <property type="match status" value="1"/>
</dbReference>
<evidence type="ECO:0000313" key="1">
    <source>
        <dbReference type="EMBL" id="MBB4145254.1"/>
    </source>
</evidence>
<dbReference type="InterPro" id="IPR009097">
    <property type="entry name" value="Cyclic_Pdiesterase"/>
</dbReference>
<dbReference type="PANTHER" id="PTHR28141:SF1">
    <property type="entry name" value="2',3'-CYCLIC-NUCLEOTIDE 3'-PHOSPHODIESTERASE"/>
    <property type="match status" value="1"/>
</dbReference>
<dbReference type="Gene3D" id="3.90.1140.10">
    <property type="entry name" value="Cyclic phosphodiesterase"/>
    <property type="match status" value="1"/>
</dbReference>
<sequence length="171" mass="19229">MSEWHSIWLMPAADDLQFFQAIVDDLSERFDTESFCPHLTLMEDMPRSRDDLAAVLSHHFAGQTSFEAKINRVDGLPLFFRSLFAGFDAAGPLIGLKTRAVKAFERGEVESFMPHISLAYGVTEEQKAAPIADLSTRLTGKVIRFTEVVVTASAQSIPIKDWQIVYRHVLE</sequence>
<keyword evidence="1" id="KW-0436">Ligase</keyword>
<comment type="caution">
    <text evidence="1">The sequence shown here is derived from an EMBL/GenBank/DDBJ whole genome shotgun (WGS) entry which is preliminary data.</text>
</comment>
<dbReference type="RefSeq" id="WP_165132041.1">
    <property type="nucleotide sequence ID" value="NZ_CP049249.1"/>
</dbReference>
<organism evidence="1 2">
    <name type="scientific">Rhizobium rhizoryzae</name>
    <dbReference type="NCBI Taxonomy" id="451876"/>
    <lineage>
        <taxon>Bacteria</taxon>
        <taxon>Pseudomonadati</taxon>
        <taxon>Pseudomonadota</taxon>
        <taxon>Alphaproteobacteria</taxon>
        <taxon>Hyphomicrobiales</taxon>
        <taxon>Rhizobiaceae</taxon>
        <taxon>Rhizobium/Agrobacterium group</taxon>
        <taxon>Rhizobium</taxon>
    </lineage>
</organism>
<dbReference type="SUPFAM" id="SSF55144">
    <property type="entry name" value="LigT-like"/>
    <property type="match status" value="1"/>
</dbReference>
<keyword evidence="2" id="KW-1185">Reference proteome</keyword>
<dbReference type="GO" id="GO:0016874">
    <property type="term" value="F:ligase activity"/>
    <property type="evidence" value="ECO:0007669"/>
    <property type="project" value="UniProtKB-KW"/>
</dbReference>
<dbReference type="EMBL" id="JACIEC010000006">
    <property type="protein sequence ID" value="MBB4145254.1"/>
    <property type="molecule type" value="Genomic_DNA"/>
</dbReference>
<proteinExistence type="predicted"/>
<dbReference type="InterPro" id="IPR012386">
    <property type="entry name" value="Cyclic-nucl_3Pdiesterase"/>
</dbReference>
<gene>
    <name evidence="1" type="ORF">GGQ72_003817</name>
</gene>
<name>A0A7W6LJ04_9HYPH</name>
<evidence type="ECO:0000313" key="2">
    <source>
        <dbReference type="Proteomes" id="UP000519897"/>
    </source>
</evidence>
<dbReference type="AlphaFoldDB" id="A0A7W6LJ04"/>
<dbReference type="GO" id="GO:0009187">
    <property type="term" value="P:cyclic nucleotide metabolic process"/>
    <property type="evidence" value="ECO:0007669"/>
    <property type="project" value="TreeGrafter"/>
</dbReference>